<dbReference type="InterPro" id="IPR036691">
    <property type="entry name" value="Endo/exonu/phosph_ase_sf"/>
</dbReference>
<keyword evidence="2" id="KW-1185">Reference proteome</keyword>
<dbReference type="OrthoDB" id="10569667at2759"/>
<name>A0A8H3X1Y5_GIGMA</name>
<accession>A0A8H3X1Y5</accession>
<protein>
    <recommendedName>
        <fullName evidence="3">Endonuclease/exonuclease/phosphatase domain-containing protein</fullName>
    </recommendedName>
</protein>
<reference evidence="1 2" key="1">
    <citation type="journal article" date="2019" name="Environ. Microbiol.">
        <title>At the nexus of three kingdoms: the genome of the mycorrhizal fungus Gigaspora margarita provides insights into plant, endobacterial and fungal interactions.</title>
        <authorList>
            <person name="Venice F."/>
            <person name="Ghignone S."/>
            <person name="Salvioli di Fossalunga A."/>
            <person name="Amselem J."/>
            <person name="Novero M."/>
            <person name="Xianan X."/>
            <person name="Sedzielewska Toro K."/>
            <person name="Morin E."/>
            <person name="Lipzen A."/>
            <person name="Grigoriev I.V."/>
            <person name="Henrissat B."/>
            <person name="Martin F.M."/>
            <person name="Bonfante P."/>
        </authorList>
    </citation>
    <scope>NUCLEOTIDE SEQUENCE [LARGE SCALE GENOMIC DNA]</scope>
    <source>
        <strain evidence="1 2">BEG34</strain>
    </source>
</reference>
<dbReference type="Gene3D" id="3.60.10.10">
    <property type="entry name" value="Endonuclease/exonuclease/phosphatase"/>
    <property type="match status" value="1"/>
</dbReference>
<evidence type="ECO:0000313" key="2">
    <source>
        <dbReference type="Proteomes" id="UP000439903"/>
    </source>
</evidence>
<dbReference type="EMBL" id="WTPW01002402">
    <property type="protein sequence ID" value="KAF0383396.1"/>
    <property type="molecule type" value="Genomic_DNA"/>
</dbReference>
<organism evidence="1 2">
    <name type="scientific">Gigaspora margarita</name>
    <dbReference type="NCBI Taxonomy" id="4874"/>
    <lineage>
        <taxon>Eukaryota</taxon>
        <taxon>Fungi</taxon>
        <taxon>Fungi incertae sedis</taxon>
        <taxon>Mucoromycota</taxon>
        <taxon>Glomeromycotina</taxon>
        <taxon>Glomeromycetes</taxon>
        <taxon>Diversisporales</taxon>
        <taxon>Gigasporaceae</taxon>
        <taxon>Gigaspora</taxon>
    </lineage>
</organism>
<dbReference type="AlphaFoldDB" id="A0A8H3X1Y5"/>
<proteinExistence type="predicted"/>
<evidence type="ECO:0000313" key="1">
    <source>
        <dbReference type="EMBL" id="KAF0383396.1"/>
    </source>
</evidence>
<dbReference type="Proteomes" id="UP000439903">
    <property type="component" value="Unassembled WGS sequence"/>
</dbReference>
<evidence type="ECO:0008006" key="3">
    <source>
        <dbReference type="Google" id="ProtNLM"/>
    </source>
</evidence>
<comment type="caution">
    <text evidence="1">The sequence shown here is derived from an EMBL/GenBank/DDBJ whole genome shotgun (WGS) entry which is preliminary data.</text>
</comment>
<sequence length="131" mass="15692">MGDFNSNLIQKNIPENHLFHHFQDSGLTSLLDFYDIKEPTWSAQESSSQIDDIWVNYKILLHMTEPKLLDSTDSTKSDHKIIMTCWHIDSPIYDTRRKRKKKKTFLYDKMEEENWENFSKEIKTNISKQSY</sequence>
<gene>
    <name evidence="1" type="ORF">F8M41_011782</name>
</gene>